<protein>
    <submittedName>
        <fullName evidence="1">Uncharacterized protein</fullName>
    </submittedName>
</protein>
<proteinExistence type="predicted"/>
<evidence type="ECO:0000313" key="2">
    <source>
        <dbReference type="Proteomes" id="UP000182444"/>
    </source>
</evidence>
<reference evidence="1 2" key="1">
    <citation type="journal article" date="2016" name="PLoS ONE">
        <title>Sequence Assembly of Yarrowia lipolytica Strain W29/CLIB89 Shows Transposable Element Diversity.</title>
        <authorList>
            <person name="Magnan C."/>
            <person name="Yu J."/>
            <person name="Chang I."/>
            <person name="Jahn E."/>
            <person name="Kanomata Y."/>
            <person name="Wu J."/>
            <person name="Zeller M."/>
            <person name="Oakes M."/>
            <person name="Baldi P."/>
            <person name="Sandmeyer S."/>
        </authorList>
    </citation>
    <scope>NUCLEOTIDE SEQUENCE [LARGE SCALE GENOMIC DNA]</scope>
    <source>
        <strain evidence="2">CLIB89(W29)</strain>
    </source>
</reference>
<dbReference type="RefSeq" id="XP_068139485.1">
    <property type="nucleotide sequence ID" value="XM_068283384.1"/>
</dbReference>
<dbReference type="GeneID" id="94583966"/>
<dbReference type="AlphaFoldDB" id="A0A1D8NNA4"/>
<dbReference type="EMBL" id="CP017558">
    <property type="protein sequence ID" value="AOW07116.1"/>
    <property type="molecule type" value="Genomic_DNA"/>
</dbReference>
<organism evidence="1 2">
    <name type="scientific">Yarrowia lipolytica</name>
    <name type="common">Candida lipolytica</name>
    <dbReference type="NCBI Taxonomy" id="4952"/>
    <lineage>
        <taxon>Eukaryota</taxon>
        <taxon>Fungi</taxon>
        <taxon>Dikarya</taxon>
        <taxon>Ascomycota</taxon>
        <taxon>Saccharomycotina</taxon>
        <taxon>Dipodascomycetes</taxon>
        <taxon>Dipodascales</taxon>
        <taxon>Dipodascales incertae sedis</taxon>
        <taxon>Yarrowia</taxon>
    </lineage>
</organism>
<evidence type="ECO:0000313" key="1">
    <source>
        <dbReference type="EMBL" id="AOW07116.1"/>
    </source>
</evidence>
<gene>
    <name evidence="1" type="ORF">YALI1_F17581g</name>
</gene>
<name>A0A1D8NNA4_YARLL</name>
<dbReference type="Proteomes" id="UP000182444">
    <property type="component" value="Chromosome 1F"/>
</dbReference>
<accession>A0A1D8NNA4</accession>
<sequence>MFFPTFTGQSGPPLISSYSKDNRQPCYCWAPLVRLIQQTRLLETQLQVKPHIYSTLPFGLQIPQPTTTVQMTNQLCNAPSHQLRLCFQPRIAISVTY</sequence>
<dbReference type="VEuPathDB" id="FungiDB:YALI1_F17581g"/>